<keyword evidence="4" id="KW-1185">Reference proteome</keyword>
<evidence type="ECO:0000256" key="2">
    <source>
        <dbReference type="SAM" id="SignalP"/>
    </source>
</evidence>
<keyword evidence="2" id="KW-0732">Signal</keyword>
<reference evidence="3 4" key="1">
    <citation type="journal article" date="2019" name="Int. J. Syst. Evol. Microbiol.">
        <title>The Global Catalogue of Microorganisms (GCM) 10K type strain sequencing project: providing services to taxonomists for standard genome sequencing and annotation.</title>
        <authorList>
            <consortium name="The Broad Institute Genomics Platform"/>
            <consortium name="The Broad Institute Genome Sequencing Center for Infectious Disease"/>
            <person name="Wu L."/>
            <person name="Ma J."/>
        </authorList>
    </citation>
    <scope>NUCLEOTIDE SEQUENCE [LARGE SCALE GENOMIC DNA]</scope>
    <source>
        <strain evidence="3 4">JCM 14331</strain>
    </source>
</reference>
<proteinExistence type="predicted"/>
<evidence type="ECO:0000313" key="3">
    <source>
        <dbReference type="EMBL" id="GAA0560441.1"/>
    </source>
</evidence>
<evidence type="ECO:0008006" key="5">
    <source>
        <dbReference type="Google" id="ProtNLM"/>
    </source>
</evidence>
<dbReference type="EMBL" id="BAAAEO010000004">
    <property type="protein sequence ID" value="GAA0560441.1"/>
    <property type="molecule type" value="Genomic_DNA"/>
</dbReference>
<dbReference type="InterPro" id="IPR007332">
    <property type="entry name" value="DUF411"/>
</dbReference>
<feature type="compositionally biased region" description="Low complexity" evidence="1">
    <location>
        <begin position="29"/>
        <end position="44"/>
    </location>
</feature>
<organism evidence="3 4">
    <name type="scientific">Rheinheimera aquimaris</name>
    <dbReference type="NCBI Taxonomy" id="412437"/>
    <lineage>
        <taxon>Bacteria</taxon>
        <taxon>Pseudomonadati</taxon>
        <taxon>Pseudomonadota</taxon>
        <taxon>Gammaproteobacteria</taxon>
        <taxon>Chromatiales</taxon>
        <taxon>Chromatiaceae</taxon>
        <taxon>Rheinheimera</taxon>
    </lineage>
</organism>
<evidence type="ECO:0000313" key="4">
    <source>
        <dbReference type="Proteomes" id="UP001501169"/>
    </source>
</evidence>
<evidence type="ECO:0000256" key="1">
    <source>
        <dbReference type="SAM" id="MobiDB-lite"/>
    </source>
</evidence>
<sequence>MKLTLAAIVLVAVALLTGCKDTDPVMPDTSASSSSEHSSGTEHSNTMPGSADKTAELTLTVYKTPSCGCCKKWVSHLEQQGVVAQTKNYDDLSGIKTRYGITPQYYSCHTAVSEQGYVFEGHIPAKYIRQFLAESHLDAIGLSVPAMPLGSPGMEVEDRFMPYDILLLHKDGSARVYAHISNAAMQ</sequence>
<dbReference type="Proteomes" id="UP001501169">
    <property type="component" value="Unassembled WGS sequence"/>
</dbReference>
<feature type="signal peptide" evidence="2">
    <location>
        <begin position="1"/>
        <end position="22"/>
    </location>
</feature>
<gene>
    <name evidence="3" type="ORF">GCM10009098_30660</name>
</gene>
<accession>A0ABN1E727</accession>
<dbReference type="InterPro" id="IPR036249">
    <property type="entry name" value="Thioredoxin-like_sf"/>
</dbReference>
<dbReference type="SUPFAM" id="SSF52833">
    <property type="entry name" value="Thioredoxin-like"/>
    <property type="match status" value="1"/>
</dbReference>
<dbReference type="PROSITE" id="PS51257">
    <property type="entry name" value="PROKAR_LIPOPROTEIN"/>
    <property type="match status" value="1"/>
</dbReference>
<comment type="caution">
    <text evidence="3">The sequence shown here is derived from an EMBL/GenBank/DDBJ whole genome shotgun (WGS) entry which is preliminary data.</text>
</comment>
<feature type="region of interest" description="Disordered" evidence="1">
    <location>
        <begin position="26"/>
        <end position="50"/>
    </location>
</feature>
<dbReference type="Pfam" id="PF04214">
    <property type="entry name" value="DUF411"/>
    <property type="match status" value="1"/>
</dbReference>
<dbReference type="RefSeq" id="WP_226767344.1">
    <property type="nucleotide sequence ID" value="NZ_BAAAEO010000004.1"/>
</dbReference>
<protein>
    <recommendedName>
        <fullName evidence="5">Metal-binding protein</fullName>
    </recommendedName>
</protein>
<name>A0ABN1E727_9GAMM</name>
<feature type="chain" id="PRO_5045673502" description="Metal-binding protein" evidence="2">
    <location>
        <begin position="23"/>
        <end position="186"/>
    </location>
</feature>